<gene>
    <name evidence="1" type="ORF">HYPSUDRAFT_46359</name>
</gene>
<evidence type="ECO:0008006" key="3">
    <source>
        <dbReference type="Google" id="ProtNLM"/>
    </source>
</evidence>
<keyword evidence="2" id="KW-1185">Reference proteome</keyword>
<organism evidence="1 2">
    <name type="scientific">Hypholoma sublateritium (strain FD-334 SS-4)</name>
    <dbReference type="NCBI Taxonomy" id="945553"/>
    <lineage>
        <taxon>Eukaryota</taxon>
        <taxon>Fungi</taxon>
        <taxon>Dikarya</taxon>
        <taxon>Basidiomycota</taxon>
        <taxon>Agaricomycotina</taxon>
        <taxon>Agaricomycetes</taxon>
        <taxon>Agaricomycetidae</taxon>
        <taxon>Agaricales</taxon>
        <taxon>Agaricineae</taxon>
        <taxon>Strophariaceae</taxon>
        <taxon>Hypholoma</taxon>
    </lineage>
</organism>
<reference evidence="2" key="1">
    <citation type="submission" date="2014-04" db="EMBL/GenBank/DDBJ databases">
        <title>Evolutionary Origins and Diversification of the Mycorrhizal Mutualists.</title>
        <authorList>
            <consortium name="DOE Joint Genome Institute"/>
            <consortium name="Mycorrhizal Genomics Consortium"/>
            <person name="Kohler A."/>
            <person name="Kuo A."/>
            <person name="Nagy L.G."/>
            <person name="Floudas D."/>
            <person name="Copeland A."/>
            <person name="Barry K.W."/>
            <person name="Cichocki N."/>
            <person name="Veneault-Fourrey C."/>
            <person name="LaButti K."/>
            <person name="Lindquist E.A."/>
            <person name="Lipzen A."/>
            <person name="Lundell T."/>
            <person name="Morin E."/>
            <person name="Murat C."/>
            <person name="Riley R."/>
            <person name="Ohm R."/>
            <person name="Sun H."/>
            <person name="Tunlid A."/>
            <person name="Henrissat B."/>
            <person name="Grigoriev I.V."/>
            <person name="Hibbett D.S."/>
            <person name="Martin F."/>
        </authorList>
    </citation>
    <scope>NUCLEOTIDE SEQUENCE [LARGE SCALE GENOMIC DNA]</scope>
    <source>
        <strain evidence="2">FD-334 SS-4</strain>
    </source>
</reference>
<sequence>MNGQISINGHGDVIKGEPWFEDGNILLVTKEIPTGYRVHQGVLSRHSEIFSHMLEMPQPTHSADLFEGCQIITLYDLPGELANLILALYDGPTFLNRNIGDFFYLAGILRLASKYFIAHLRRQAIQFLGITWPSTLEGHDVMIEAALTVRPVDNLTYPFVHPLHVLNLANEVDAPILIPSAIYFLSIYPLVDFIKGDHPKLLVEHPSRPSASLLSSDLLSYSLMYQHRLQLMDDFMHQFCKQHGSKPACGVSTACEKGFSRLVTQLQRIWNLKSGPLHFIAQAMQKVSSCSICSKCCSKFVHDCGDLRQRIWDELPMLLNLPTWQEMSRS</sequence>
<dbReference type="AlphaFoldDB" id="A0A0D2NLC1"/>
<name>A0A0D2NLC1_HYPSF</name>
<evidence type="ECO:0000313" key="1">
    <source>
        <dbReference type="EMBL" id="KJA17431.1"/>
    </source>
</evidence>
<dbReference type="OMA" id="PCRRAFR"/>
<dbReference type="OrthoDB" id="2879636at2759"/>
<evidence type="ECO:0000313" key="2">
    <source>
        <dbReference type="Proteomes" id="UP000054270"/>
    </source>
</evidence>
<proteinExistence type="predicted"/>
<dbReference type="Proteomes" id="UP000054270">
    <property type="component" value="Unassembled WGS sequence"/>
</dbReference>
<accession>A0A0D2NLC1</accession>
<dbReference type="STRING" id="945553.A0A0D2NLC1"/>
<dbReference type="EMBL" id="KN817603">
    <property type="protein sequence ID" value="KJA17431.1"/>
    <property type="molecule type" value="Genomic_DNA"/>
</dbReference>
<protein>
    <recommendedName>
        <fullName evidence="3">BTB domain-containing protein</fullName>
    </recommendedName>
</protein>